<gene>
    <name evidence="5" type="ordered locus">YG5714_0850</name>
</gene>
<dbReference type="KEGG" id="siy:YG5714_0850"/>
<dbReference type="SUPFAM" id="SSF55447">
    <property type="entry name" value="CO dehydrogenase flavoprotein C-terminal domain-like"/>
    <property type="match status" value="1"/>
</dbReference>
<dbReference type="InterPro" id="IPR002346">
    <property type="entry name" value="Mopterin_DH_FAD-bd"/>
</dbReference>
<dbReference type="Proteomes" id="UP000002308">
    <property type="component" value="Chromosome"/>
</dbReference>
<evidence type="ECO:0000313" key="5">
    <source>
        <dbReference type="EMBL" id="ACP45130.1"/>
    </source>
</evidence>
<dbReference type="HOGENOM" id="CLU_058050_3_0_2"/>
<dbReference type="Gene3D" id="3.30.43.10">
    <property type="entry name" value="Uridine Diphospho-n-acetylenolpyruvylglucosamine Reductase, domain 2"/>
    <property type="match status" value="1"/>
</dbReference>
<keyword evidence="1" id="KW-0285">Flavoprotein</keyword>
<dbReference type="Gene3D" id="3.30.465.10">
    <property type="match status" value="1"/>
</dbReference>
<evidence type="ECO:0000256" key="2">
    <source>
        <dbReference type="ARBA" id="ARBA00022827"/>
    </source>
</evidence>
<evidence type="ECO:0000313" key="6">
    <source>
        <dbReference type="Proteomes" id="UP000002308"/>
    </source>
</evidence>
<dbReference type="InterPro" id="IPR005107">
    <property type="entry name" value="CO_DH_flav_C"/>
</dbReference>
<proteinExistence type="predicted"/>
<evidence type="ECO:0000259" key="4">
    <source>
        <dbReference type="PROSITE" id="PS51387"/>
    </source>
</evidence>
<dbReference type="AlphaFoldDB" id="C3NCC2"/>
<feature type="domain" description="FAD-binding PCMH-type" evidence="4">
    <location>
        <begin position="4"/>
        <end position="180"/>
    </location>
</feature>
<dbReference type="Gene3D" id="3.30.390.50">
    <property type="entry name" value="CO dehydrogenase flavoprotein, C-terminal domain"/>
    <property type="match status" value="1"/>
</dbReference>
<dbReference type="Pfam" id="PF00941">
    <property type="entry name" value="FAD_binding_5"/>
    <property type="match status" value="1"/>
</dbReference>
<reference evidence="5 6" key="1">
    <citation type="journal article" date="2009" name="Proc. Natl. Acad. Sci. U.S.A.">
        <title>Biogeography of the Sulfolobus islandicus pan-genome.</title>
        <authorList>
            <person name="Reno M.L."/>
            <person name="Held N.L."/>
            <person name="Fields C.J."/>
            <person name="Burke P.V."/>
            <person name="Whitaker R.J."/>
        </authorList>
    </citation>
    <scope>NUCLEOTIDE SEQUENCE [LARGE SCALE GENOMIC DNA]</scope>
    <source>
        <strain evidence="6">Y.G.57.14 / Yellowstone #1</strain>
    </source>
</reference>
<organism evidence="5 6">
    <name type="scientific">Saccharolobus islandicus (strain Y.G.57.14 / Yellowstone #1)</name>
    <name type="common">Sulfolobus islandicus</name>
    <dbReference type="NCBI Taxonomy" id="439386"/>
    <lineage>
        <taxon>Archaea</taxon>
        <taxon>Thermoproteota</taxon>
        <taxon>Thermoprotei</taxon>
        <taxon>Sulfolobales</taxon>
        <taxon>Sulfolobaceae</taxon>
        <taxon>Saccharolobus</taxon>
    </lineage>
</organism>
<dbReference type="SMART" id="SM01092">
    <property type="entry name" value="CO_deh_flav_C"/>
    <property type="match status" value="1"/>
</dbReference>
<dbReference type="SUPFAM" id="SSF56176">
    <property type="entry name" value="FAD-binding/transporter-associated domain-like"/>
    <property type="match status" value="1"/>
</dbReference>
<dbReference type="InterPro" id="IPR036683">
    <property type="entry name" value="CO_DH_flav_C_dom_sf"/>
</dbReference>
<keyword evidence="2" id="KW-0274">FAD</keyword>
<dbReference type="InterPro" id="IPR051312">
    <property type="entry name" value="Diverse_Substr_Oxidored"/>
</dbReference>
<keyword evidence="3" id="KW-0560">Oxidoreductase</keyword>
<dbReference type="Pfam" id="PF03450">
    <property type="entry name" value="CO_deh_flav_C"/>
    <property type="match status" value="1"/>
</dbReference>
<dbReference type="InterPro" id="IPR036318">
    <property type="entry name" value="FAD-bd_PCMH-like_sf"/>
</dbReference>
<dbReference type="FunFam" id="3.30.465.10:FF:000017">
    <property type="entry name" value="Xanthine dehydrogenase, FAD binding subunit"/>
    <property type="match status" value="1"/>
</dbReference>
<name>C3NCC2_SACI7</name>
<protein>
    <submittedName>
        <fullName evidence="5">Molybdopterin dehydrogenase FAD-binding</fullName>
    </submittedName>
</protein>
<dbReference type="InterPro" id="IPR016167">
    <property type="entry name" value="FAD-bd_PCMH_sub1"/>
</dbReference>
<sequence>MSLVYPAPFEYFAPTSLKEALELLSKYGDEAKILAGGQSLIISMKLRIISPKYIIDINNIPNLSYINESEGYLRLGTLTRYSDLEYSDLIKSKYPLLYESVKHLADPIVRNWGTVGGNVCYNHPGNNLPAVMLAYNAEFVATSLSGSRVIKATDFFLGPFQTALRQDEILTEIRIPIPKPRNGGHYIKLERRVGDFAIISTAVNLSLDYDGTVREAGIGIGGASNNPVKVTKAEELLVGNKINDNLIKEVGKIVTDVIKPVEEPFGPPADYKKAMAGVLTIRAIKQAIKRALGGV</sequence>
<dbReference type="InterPro" id="IPR016166">
    <property type="entry name" value="FAD-bd_PCMH"/>
</dbReference>
<dbReference type="PANTHER" id="PTHR42659">
    <property type="entry name" value="XANTHINE DEHYDROGENASE SUBUNIT C-RELATED"/>
    <property type="match status" value="1"/>
</dbReference>
<evidence type="ECO:0000256" key="1">
    <source>
        <dbReference type="ARBA" id="ARBA00022630"/>
    </source>
</evidence>
<dbReference type="GO" id="GO:0016491">
    <property type="term" value="F:oxidoreductase activity"/>
    <property type="evidence" value="ECO:0007669"/>
    <property type="project" value="UniProtKB-KW"/>
</dbReference>
<dbReference type="RefSeq" id="WP_012715914.1">
    <property type="nucleotide sequence ID" value="NC_012622.1"/>
</dbReference>
<dbReference type="InterPro" id="IPR016169">
    <property type="entry name" value="FAD-bd_PCMH_sub2"/>
</dbReference>
<dbReference type="GO" id="GO:0071949">
    <property type="term" value="F:FAD binding"/>
    <property type="evidence" value="ECO:0007669"/>
    <property type="project" value="InterPro"/>
</dbReference>
<dbReference type="GeneID" id="7807028"/>
<accession>C3NCC2</accession>
<dbReference type="PANTHER" id="PTHR42659:SF2">
    <property type="entry name" value="XANTHINE DEHYDROGENASE SUBUNIT C-RELATED"/>
    <property type="match status" value="1"/>
</dbReference>
<dbReference type="PROSITE" id="PS51387">
    <property type="entry name" value="FAD_PCMH"/>
    <property type="match status" value="1"/>
</dbReference>
<evidence type="ECO:0000256" key="3">
    <source>
        <dbReference type="ARBA" id="ARBA00023002"/>
    </source>
</evidence>
<dbReference type="EMBL" id="CP001403">
    <property type="protein sequence ID" value="ACP45130.1"/>
    <property type="molecule type" value="Genomic_DNA"/>
</dbReference>